<reference evidence="3" key="1">
    <citation type="journal article" date="2018" name="Nat. Microbiol.">
        <title>Leveraging single-cell genomics to expand the fungal tree of life.</title>
        <authorList>
            <person name="Ahrendt S.R."/>
            <person name="Quandt C.A."/>
            <person name="Ciobanu D."/>
            <person name="Clum A."/>
            <person name="Salamov A."/>
            <person name="Andreopoulos B."/>
            <person name="Cheng J.F."/>
            <person name="Woyke T."/>
            <person name="Pelin A."/>
            <person name="Henrissat B."/>
            <person name="Reynolds N.K."/>
            <person name="Benny G.L."/>
            <person name="Smith M.E."/>
            <person name="James T.Y."/>
            <person name="Grigoriev I.V."/>
        </authorList>
    </citation>
    <scope>NUCLEOTIDE SEQUENCE [LARGE SCALE GENOMIC DNA]</scope>
    <source>
        <strain evidence="3">Baker2002</strain>
    </source>
</reference>
<feature type="compositionally biased region" description="Low complexity" evidence="1">
    <location>
        <begin position="131"/>
        <end position="156"/>
    </location>
</feature>
<sequence>MQCHRGGRTPVFGEYRNCMQVSGVSQPAASRLENERRRHLEERQRFEEEIKKRLEEEAERLEEEKRLHDEEQREAAETQIKAAAEAKAAKGTAEQRPLGRKASQVEYLRQLEAAKAHERDAQAAVDAAETVSVTAKSVKSGVSASSAGSGNGVASKPVSRAAELVSRAVEPVEPENDVSMKSEAATVGPGAEISTGNGGIGKSLSLKKKLKNIMGLGKDSQTKKETPAPASRDVLEEKRPATTGPKEEPEEDLYSLYEEVSDDEFDEHQNDLDYLEVEEDLADKLLRKNRV</sequence>
<evidence type="ECO:0000313" key="2">
    <source>
        <dbReference type="EMBL" id="RKP28847.1"/>
    </source>
</evidence>
<feature type="compositionally biased region" description="Acidic residues" evidence="1">
    <location>
        <begin position="248"/>
        <end position="266"/>
    </location>
</feature>
<evidence type="ECO:0000256" key="1">
    <source>
        <dbReference type="SAM" id="MobiDB-lite"/>
    </source>
</evidence>
<feature type="region of interest" description="Disordered" evidence="1">
    <location>
        <begin position="57"/>
        <end position="101"/>
    </location>
</feature>
<dbReference type="OrthoDB" id="4070583at2759"/>
<feature type="region of interest" description="Disordered" evidence="1">
    <location>
        <begin position="129"/>
        <end position="270"/>
    </location>
</feature>
<protein>
    <submittedName>
        <fullName evidence="2">Uncharacterized protein</fullName>
    </submittedName>
</protein>
<accession>A0A4P9Z829</accession>
<proteinExistence type="predicted"/>
<feature type="compositionally biased region" description="Low complexity" evidence="1">
    <location>
        <begin position="77"/>
        <end position="95"/>
    </location>
</feature>
<dbReference type="Proteomes" id="UP000268321">
    <property type="component" value="Unassembled WGS sequence"/>
</dbReference>
<evidence type="ECO:0000313" key="3">
    <source>
        <dbReference type="Proteomes" id="UP000268321"/>
    </source>
</evidence>
<name>A0A4P9Z829_9ASCO</name>
<keyword evidence="3" id="KW-1185">Reference proteome</keyword>
<dbReference type="AlphaFoldDB" id="A0A4P9Z829"/>
<feature type="compositionally biased region" description="Basic and acidic residues" evidence="1">
    <location>
        <begin position="62"/>
        <end position="76"/>
    </location>
</feature>
<gene>
    <name evidence="2" type="ORF">METBISCDRAFT_28729</name>
</gene>
<organism evidence="2 3">
    <name type="scientific">Metschnikowia bicuspidata</name>
    <dbReference type="NCBI Taxonomy" id="27322"/>
    <lineage>
        <taxon>Eukaryota</taxon>
        <taxon>Fungi</taxon>
        <taxon>Dikarya</taxon>
        <taxon>Ascomycota</taxon>
        <taxon>Saccharomycotina</taxon>
        <taxon>Pichiomycetes</taxon>
        <taxon>Metschnikowiaceae</taxon>
        <taxon>Metschnikowia</taxon>
    </lineage>
</organism>
<dbReference type="EMBL" id="ML004560">
    <property type="protein sequence ID" value="RKP28847.1"/>
    <property type="molecule type" value="Genomic_DNA"/>
</dbReference>